<dbReference type="Pfam" id="PF07568">
    <property type="entry name" value="HisKA_2"/>
    <property type="match status" value="1"/>
</dbReference>
<dbReference type="PANTHER" id="PTHR41523">
    <property type="entry name" value="TWO-COMPONENT SYSTEM SENSOR PROTEIN"/>
    <property type="match status" value="1"/>
</dbReference>
<dbReference type="RefSeq" id="WP_191101358.1">
    <property type="nucleotide sequence ID" value="NZ_JACXXH010000004.1"/>
</dbReference>
<keyword evidence="5" id="KW-0547">Nucleotide-binding</keyword>
<dbReference type="Proteomes" id="UP000627521">
    <property type="component" value="Unassembled WGS sequence"/>
</dbReference>
<dbReference type="InterPro" id="IPR036890">
    <property type="entry name" value="HATPase_C_sf"/>
</dbReference>
<feature type="domain" description="Signal transduction histidine kinase subgroup 2 dimerisation and phosphoacceptor" evidence="9">
    <location>
        <begin position="382"/>
        <end position="453"/>
    </location>
</feature>
<keyword evidence="8" id="KW-0812">Transmembrane</keyword>
<evidence type="ECO:0000256" key="3">
    <source>
        <dbReference type="ARBA" id="ARBA00022553"/>
    </source>
</evidence>
<evidence type="ECO:0000256" key="6">
    <source>
        <dbReference type="ARBA" id="ARBA00022777"/>
    </source>
</evidence>
<keyword evidence="8" id="KW-0472">Membrane</keyword>
<keyword evidence="4" id="KW-0808">Transferase</keyword>
<evidence type="ECO:0000256" key="2">
    <source>
        <dbReference type="ARBA" id="ARBA00012438"/>
    </source>
</evidence>
<gene>
    <name evidence="10" type="ORF">IEG06_09440</name>
</gene>
<dbReference type="SUPFAM" id="SSF48452">
    <property type="entry name" value="TPR-like"/>
    <property type="match status" value="2"/>
</dbReference>
<accession>A0ABR8LU17</accession>
<dbReference type="GO" id="GO:0016301">
    <property type="term" value="F:kinase activity"/>
    <property type="evidence" value="ECO:0007669"/>
    <property type="project" value="UniProtKB-KW"/>
</dbReference>
<dbReference type="PANTHER" id="PTHR41523:SF8">
    <property type="entry name" value="ETHYLENE RESPONSE SENSOR PROTEIN"/>
    <property type="match status" value="1"/>
</dbReference>
<comment type="catalytic activity">
    <reaction evidence="1">
        <text>ATP + protein L-histidine = ADP + protein N-phospho-L-histidine.</text>
        <dbReference type="EC" id="2.7.13.3"/>
    </reaction>
</comment>
<reference evidence="10 11" key="1">
    <citation type="submission" date="2020-09" db="EMBL/GenBank/DDBJ databases">
        <title>Bacillus nautilus sp. nov., Chryseoglobus crepusculi sp. nov, and Psychrobacter noctis sp. nov., isolated from deep-sea sponges from the equatorial Atlantic.</title>
        <authorList>
            <person name="Stennett H.L."/>
            <person name="Williams S.E."/>
        </authorList>
    </citation>
    <scope>NUCLEOTIDE SEQUENCE [LARGE SCALE GENOMIC DNA]</scope>
    <source>
        <strain evidence="10 11">28M-24</strain>
    </source>
</reference>
<dbReference type="Gene3D" id="1.25.40.10">
    <property type="entry name" value="Tetratricopeptide repeat domain"/>
    <property type="match status" value="2"/>
</dbReference>
<dbReference type="SUPFAM" id="SSF55874">
    <property type="entry name" value="ATPase domain of HSP90 chaperone/DNA topoisomerase II/histidine kinase"/>
    <property type="match status" value="1"/>
</dbReference>
<feature type="transmembrane region" description="Helical" evidence="8">
    <location>
        <begin position="338"/>
        <end position="359"/>
    </location>
</feature>
<dbReference type="InterPro" id="IPR011990">
    <property type="entry name" value="TPR-like_helical_dom_sf"/>
</dbReference>
<dbReference type="InterPro" id="IPR011495">
    <property type="entry name" value="Sig_transdc_His_kin_sub2_dim/P"/>
</dbReference>
<proteinExistence type="predicted"/>
<evidence type="ECO:0000256" key="1">
    <source>
        <dbReference type="ARBA" id="ARBA00000085"/>
    </source>
</evidence>
<evidence type="ECO:0000256" key="4">
    <source>
        <dbReference type="ARBA" id="ARBA00022679"/>
    </source>
</evidence>
<name>A0ABR8LU17_9FLAO</name>
<dbReference type="EMBL" id="JACXXH010000004">
    <property type="protein sequence ID" value="MBD3863675.1"/>
    <property type="molecule type" value="Genomic_DNA"/>
</dbReference>
<evidence type="ECO:0000313" key="10">
    <source>
        <dbReference type="EMBL" id="MBD3863675.1"/>
    </source>
</evidence>
<evidence type="ECO:0000256" key="8">
    <source>
        <dbReference type="SAM" id="Phobius"/>
    </source>
</evidence>
<keyword evidence="6 10" id="KW-0418">Kinase</keyword>
<organism evidence="10 11">
    <name type="scientific">Olleya marilimosa</name>
    <dbReference type="NCBI Taxonomy" id="272164"/>
    <lineage>
        <taxon>Bacteria</taxon>
        <taxon>Pseudomonadati</taxon>
        <taxon>Bacteroidota</taxon>
        <taxon>Flavobacteriia</taxon>
        <taxon>Flavobacteriales</taxon>
        <taxon>Flavobacteriaceae</taxon>
    </lineage>
</organism>
<keyword evidence="8" id="KW-1133">Transmembrane helix</keyword>
<keyword evidence="11" id="KW-1185">Reference proteome</keyword>
<keyword evidence="7" id="KW-0067">ATP-binding</keyword>
<sequence length="566" mass="66461">MKYFVFWIFILYYQVNVSQTDSIIKFGQELIYKNNLDQAVDFYQKHLINPSSKKQEVNLLLGLADVYKLKLDYKNANDNYIKSFNVIKKLKDKQLEFLYYVKIAEFFRKRAKHNEAIQQLNKASVILKDTIIQDRLLVQYFNRKAALFTEYYNINDSTLYYSNKSLNLAKKINDKDGIFYSLLEISGVYERKKDYNTSIQYIEELIDFSKQNNMHQQEADAYISYIMALARSNQLNKALAAALYAADFSKKNNFLYNQIIFLDNIQNLYFRLNDTEKAYQYLKQRLELTTKYNEIKKEELVINLETQYKLADKENQIKINNLEIINQKKALASNKVNLYIALILIVFVIGVALLIAFLLKRSRNSNKQLQLLSKENEFLLSEANHRINNNLQLVVILITNQLKKASEAEGIQLKNILTKVEAISTLHKHLYKNDDKRSVDISSYLRDVKVSFFDVFKENDISTNFDITSFKINTDQAMYLGLLLTELLINSIKHAFKQQDYKVIDFTLRLNNGLLLFRYSDNGISVRNKFIKPKLVDKICRQLEMNYDISTDNGFTFSMSKKINDE</sequence>
<evidence type="ECO:0000256" key="5">
    <source>
        <dbReference type="ARBA" id="ARBA00022741"/>
    </source>
</evidence>
<evidence type="ECO:0000313" key="11">
    <source>
        <dbReference type="Proteomes" id="UP000627521"/>
    </source>
</evidence>
<keyword evidence="3" id="KW-0597">Phosphoprotein</keyword>
<dbReference type="Gene3D" id="3.30.565.10">
    <property type="entry name" value="Histidine kinase-like ATPase, C-terminal domain"/>
    <property type="match status" value="1"/>
</dbReference>
<comment type="caution">
    <text evidence="10">The sequence shown here is derived from an EMBL/GenBank/DDBJ whole genome shotgun (WGS) entry which is preliminary data.</text>
</comment>
<dbReference type="EC" id="2.7.13.3" evidence="2"/>
<evidence type="ECO:0000256" key="7">
    <source>
        <dbReference type="ARBA" id="ARBA00022840"/>
    </source>
</evidence>
<protein>
    <recommendedName>
        <fullName evidence="2">histidine kinase</fullName>
        <ecNumber evidence="2">2.7.13.3</ecNumber>
    </recommendedName>
</protein>
<evidence type="ECO:0000259" key="9">
    <source>
        <dbReference type="Pfam" id="PF07568"/>
    </source>
</evidence>